<sequence>MHFVVSLPNPSCKIMVFRPTMEEFKEFPRFVAYMESQGAHRAGLAKVIPPKEWKPRSTYDDIDDLVIPAPIQQVVTGQSGLFTQYNIQKKAQSVKEYRRLANSDNRKPLVGSPFSPLFSDKISSLLCTYLNIVSQVNSCFTLALQIQYNVL</sequence>
<dbReference type="Ensembl" id="ENSEBUT00000014842.1">
    <property type="protein sequence ID" value="ENSEBUP00000014265.1"/>
    <property type="gene ID" value="ENSEBUG00000008989.1"/>
</dbReference>
<accession>A0A8C4QG19</accession>
<evidence type="ECO:0000313" key="4">
    <source>
        <dbReference type="Proteomes" id="UP000694388"/>
    </source>
</evidence>
<evidence type="ECO:0000256" key="1">
    <source>
        <dbReference type="ARBA" id="ARBA00022853"/>
    </source>
</evidence>
<organism evidence="3 4">
    <name type="scientific">Eptatretus burgeri</name>
    <name type="common">Inshore hagfish</name>
    <dbReference type="NCBI Taxonomy" id="7764"/>
    <lineage>
        <taxon>Eukaryota</taxon>
        <taxon>Metazoa</taxon>
        <taxon>Chordata</taxon>
        <taxon>Craniata</taxon>
        <taxon>Vertebrata</taxon>
        <taxon>Cyclostomata</taxon>
        <taxon>Myxini</taxon>
        <taxon>Myxiniformes</taxon>
        <taxon>Myxinidae</taxon>
        <taxon>Eptatretinae</taxon>
        <taxon>Eptatretus</taxon>
    </lineage>
</organism>
<dbReference type="SMART" id="SM00545">
    <property type="entry name" value="JmjN"/>
    <property type="match status" value="1"/>
</dbReference>
<dbReference type="GO" id="GO:0051864">
    <property type="term" value="F:histone H3K36 demethylase activity"/>
    <property type="evidence" value="ECO:0007669"/>
    <property type="project" value="TreeGrafter"/>
</dbReference>
<reference evidence="3" key="2">
    <citation type="submission" date="2025-09" db="UniProtKB">
        <authorList>
            <consortium name="Ensembl"/>
        </authorList>
    </citation>
    <scope>IDENTIFICATION</scope>
</reference>
<dbReference type="GO" id="GO:0000785">
    <property type="term" value="C:chromatin"/>
    <property type="evidence" value="ECO:0007669"/>
    <property type="project" value="TreeGrafter"/>
</dbReference>
<feature type="domain" description="JmjN" evidence="2">
    <location>
        <begin position="14"/>
        <end position="56"/>
    </location>
</feature>
<dbReference type="PANTHER" id="PTHR10694:SF129">
    <property type="entry name" value="LYSINE-SPECIFIC DEMETHYLASE 4B-RELATED"/>
    <property type="match status" value="1"/>
</dbReference>
<reference evidence="3" key="1">
    <citation type="submission" date="2025-08" db="UniProtKB">
        <authorList>
            <consortium name="Ensembl"/>
        </authorList>
    </citation>
    <scope>IDENTIFICATION</scope>
</reference>
<dbReference type="Proteomes" id="UP000694388">
    <property type="component" value="Unplaced"/>
</dbReference>
<dbReference type="PROSITE" id="PS51183">
    <property type="entry name" value="JMJN"/>
    <property type="match status" value="1"/>
</dbReference>
<dbReference type="PANTHER" id="PTHR10694">
    <property type="entry name" value="LYSINE-SPECIFIC DEMETHYLASE"/>
    <property type="match status" value="1"/>
</dbReference>
<dbReference type="GO" id="GO:0010468">
    <property type="term" value="P:regulation of gene expression"/>
    <property type="evidence" value="ECO:0007669"/>
    <property type="project" value="TreeGrafter"/>
</dbReference>
<dbReference type="GO" id="GO:0032454">
    <property type="term" value="F:histone H3K9 demethylase activity"/>
    <property type="evidence" value="ECO:0007669"/>
    <property type="project" value="TreeGrafter"/>
</dbReference>
<protein>
    <recommendedName>
        <fullName evidence="2">JmjN domain-containing protein</fullName>
    </recommendedName>
</protein>
<dbReference type="Gene3D" id="2.60.120.650">
    <property type="entry name" value="Cupin"/>
    <property type="match status" value="1"/>
</dbReference>
<dbReference type="Pfam" id="PF02375">
    <property type="entry name" value="JmjN"/>
    <property type="match status" value="1"/>
</dbReference>
<dbReference type="GeneTree" id="ENSGT00940000159248"/>
<dbReference type="AlphaFoldDB" id="A0A8C4QG19"/>
<evidence type="ECO:0000313" key="3">
    <source>
        <dbReference type="Ensembl" id="ENSEBUP00000014265.1"/>
    </source>
</evidence>
<proteinExistence type="predicted"/>
<dbReference type="InterPro" id="IPR003349">
    <property type="entry name" value="JmjN"/>
</dbReference>
<keyword evidence="1" id="KW-0156">Chromatin regulator</keyword>
<name>A0A8C4QG19_EPTBU</name>
<evidence type="ECO:0000259" key="2">
    <source>
        <dbReference type="PROSITE" id="PS51183"/>
    </source>
</evidence>
<dbReference type="GO" id="GO:0005634">
    <property type="term" value="C:nucleus"/>
    <property type="evidence" value="ECO:0007669"/>
    <property type="project" value="TreeGrafter"/>
</dbReference>
<keyword evidence="4" id="KW-1185">Reference proteome</keyword>